<name>A0ABQ3WJB6_9ACTN</name>
<feature type="compositionally biased region" description="Polar residues" evidence="1">
    <location>
        <begin position="352"/>
        <end position="366"/>
    </location>
</feature>
<proteinExistence type="predicted"/>
<organism evidence="3">
    <name type="scientific">Actinoplanes campanulatus</name>
    <dbReference type="NCBI Taxonomy" id="113559"/>
    <lineage>
        <taxon>Bacteria</taxon>
        <taxon>Bacillati</taxon>
        <taxon>Actinomycetota</taxon>
        <taxon>Actinomycetes</taxon>
        <taxon>Micromonosporales</taxon>
        <taxon>Micromonosporaceae</taxon>
        <taxon>Actinoplanes</taxon>
    </lineage>
</organism>
<gene>
    <name evidence="3" type="ORF">Aca07nite_35970</name>
</gene>
<feature type="compositionally biased region" description="Basic and acidic residues" evidence="1">
    <location>
        <begin position="336"/>
        <end position="350"/>
    </location>
</feature>
<protein>
    <submittedName>
        <fullName evidence="3">Uncharacterized protein</fullName>
    </submittedName>
</protein>
<evidence type="ECO:0000256" key="2">
    <source>
        <dbReference type="SAM" id="Phobius"/>
    </source>
</evidence>
<feature type="region of interest" description="Disordered" evidence="1">
    <location>
        <begin position="64"/>
        <end position="426"/>
    </location>
</feature>
<feature type="compositionally biased region" description="Pro residues" evidence="1">
    <location>
        <begin position="77"/>
        <end position="94"/>
    </location>
</feature>
<evidence type="ECO:0000313" key="3">
    <source>
        <dbReference type="EMBL" id="GID46322.1"/>
    </source>
</evidence>
<dbReference type="EMBL" id="BOMF01000070">
    <property type="protein sequence ID" value="GID46322.1"/>
    <property type="molecule type" value="Genomic_DNA"/>
</dbReference>
<reference evidence="3" key="1">
    <citation type="submission" date="2021-01" db="EMBL/GenBank/DDBJ databases">
        <title>Whole genome shotgun sequence of Actinoplanes capillaceus NBRC 16408.</title>
        <authorList>
            <person name="Komaki H."/>
            <person name="Tamura T."/>
        </authorList>
    </citation>
    <scope>NUCLEOTIDE SEQUENCE [LARGE SCALE GENOMIC DNA]</scope>
    <source>
        <strain evidence="3">NBRC 16408</strain>
    </source>
</reference>
<feature type="compositionally biased region" description="Polar residues" evidence="1">
    <location>
        <begin position="102"/>
        <end position="112"/>
    </location>
</feature>
<comment type="caution">
    <text evidence="3">The sequence shown here is derived from an EMBL/GenBank/DDBJ whole genome shotgun (WGS) entry which is preliminary data.</text>
</comment>
<sequence>MPRLPDDDGYEPPLKVLRKRLNGVYREDLGFSGPTRRYVLMVALLVGLASVPTLAVLTAGSSEITGTDRPGAMDVPFLPPPSNGPVRPFPPPSVGAPDRPQTDQGYGQSTRPGKSGTPSRPATSRHPSSPSSSSSPNAGTSFPARVFPPSPVQTSPQPPARVSPRLPARPPVRTLPSAVSPPSPTAPSSPRAGVVPSRVAVPARPARPKRVQPQRMARSAPGGIPTVPELPAVPAEDEVPKLSRSSSFPSVAGLPSVPEEPSHSSPDQPSKPSRDQHSAGDLPVVPDKPNRGRRATPSPRAVPDEPDRGSSEHDDRPCPDHGSRPASPSMAAGRRTGPDSRRSAMTDHNHNIRSSRILEQSYSGGNSVRRLLSDSNSEESRLANRPYRGQHRAEHTNYPEERRSDRTSRVGRHHADRAPDHYINRR</sequence>
<keyword evidence="2" id="KW-0472">Membrane</keyword>
<feature type="compositionally biased region" description="Low complexity" evidence="1">
    <location>
        <begin position="255"/>
        <end position="266"/>
    </location>
</feature>
<keyword evidence="2" id="KW-1133">Transmembrane helix</keyword>
<evidence type="ECO:0000256" key="1">
    <source>
        <dbReference type="SAM" id="MobiDB-lite"/>
    </source>
</evidence>
<feature type="compositionally biased region" description="Basic and acidic residues" evidence="1">
    <location>
        <begin position="416"/>
        <end position="426"/>
    </location>
</feature>
<feature type="compositionally biased region" description="Low complexity" evidence="1">
    <location>
        <begin position="117"/>
        <end position="136"/>
    </location>
</feature>
<keyword evidence="2" id="KW-0812">Transmembrane</keyword>
<feature type="transmembrane region" description="Helical" evidence="2">
    <location>
        <begin position="38"/>
        <end position="59"/>
    </location>
</feature>
<feature type="compositionally biased region" description="Pro residues" evidence="1">
    <location>
        <begin position="146"/>
        <end position="161"/>
    </location>
</feature>
<feature type="compositionally biased region" description="Basic and acidic residues" evidence="1">
    <location>
        <begin position="302"/>
        <end position="323"/>
    </location>
</feature>
<feature type="compositionally biased region" description="Basic and acidic residues" evidence="1">
    <location>
        <begin position="391"/>
        <end position="408"/>
    </location>
</feature>
<accession>A0ABQ3WJB6</accession>
<feature type="compositionally biased region" description="Low complexity" evidence="1">
    <location>
        <begin position="188"/>
        <end position="204"/>
    </location>
</feature>